<dbReference type="InterPro" id="IPR055060">
    <property type="entry name" value="ACOX_C_alpha1"/>
</dbReference>
<proteinExistence type="inferred from homology"/>
<dbReference type="Pfam" id="PF02770">
    <property type="entry name" value="Acyl-CoA_dh_M"/>
    <property type="match status" value="1"/>
</dbReference>
<comment type="similarity">
    <text evidence="3">Belongs to the acyl-CoA oxidase family.</text>
</comment>
<comment type="caution">
    <text evidence="15">The sequence shown here is derived from an EMBL/GenBank/DDBJ whole genome shotgun (WGS) entry which is preliminary data.</text>
</comment>
<dbReference type="GO" id="GO:0055088">
    <property type="term" value="P:lipid homeostasis"/>
    <property type="evidence" value="ECO:0007669"/>
    <property type="project" value="TreeGrafter"/>
</dbReference>
<dbReference type="Gene3D" id="1.10.540.10">
    <property type="entry name" value="Acyl-CoA dehydrogenase/oxidase, N-terminal domain"/>
    <property type="match status" value="1"/>
</dbReference>
<evidence type="ECO:0000259" key="13">
    <source>
        <dbReference type="Pfam" id="PF02771"/>
    </source>
</evidence>
<dbReference type="PIRSF" id="PIRSF000168">
    <property type="entry name" value="Acyl-CoA_oxidase"/>
    <property type="match status" value="1"/>
</dbReference>
<dbReference type="EC" id="1.3.3.6" evidence="4"/>
<keyword evidence="9" id="KW-0443">Lipid metabolism</keyword>
<evidence type="ECO:0000256" key="8">
    <source>
        <dbReference type="ARBA" id="ARBA00023002"/>
    </source>
</evidence>
<keyword evidence="8" id="KW-0560">Oxidoreductase</keyword>
<dbReference type="InterPro" id="IPR036250">
    <property type="entry name" value="AcylCo_DH-like_C"/>
</dbReference>
<dbReference type="GO" id="GO:0033540">
    <property type="term" value="P:fatty acid beta-oxidation using acyl-CoA oxidase"/>
    <property type="evidence" value="ECO:0007669"/>
    <property type="project" value="TreeGrafter"/>
</dbReference>
<keyword evidence="10" id="KW-0576">Peroxisome</keyword>
<dbReference type="Pfam" id="PF02771">
    <property type="entry name" value="Acyl-CoA_dh_N"/>
    <property type="match status" value="1"/>
</dbReference>
<dbReference type="InterPro" id="IPR013786">
    <property type="entry name" value="AcylCoA_DH/ox_N"/>
</dbReference>
<evidence type="ECO:0000256" key="2">
    <source>
        <dbReference type="ARBA" id="ARBA00004275"/>
    </source>
</evidence>
<dbReference type="InterPro" id="IPR046373">
    <property type="entry name" value="Acyl-CoA_Oxase/DH_mid-dom_sf"/>
</dbReference>
<reference evidence="15 16" key="1">
    <citation type="submission" date="2018-08" db="EMBL/GenBank/DDBJ databases">
        <title>Isolation, diversity and antifungal activity of Actinobacteria from cow dung.</title>
        <authorList>
            <person name="Ling L."/>
        </authorList>
    </citation>
    <scope>NUCLEOTIDE SEQUENCE [LARGE SCALE GENOMIC DNA]</scope>
    <source>
        <strain evidence="15 16">NEAU-LLE</strain>
    </source>
</reference>
<organism evidence="15 16">
    <name type="scientific">Microbacterium bovistercoris</name>
    <dbReference type="NCBI Taxonomy" id="2293570"/>
    <lineage>
        <taxon>Bacteria</taxon>
        <taxon>Bacillati</taxon>
        <taxon>Actinomycetota</taxon>
        <taxon>Actinomycetes</taxon>
        <taxon>Micrococcales</taxon>
        <taxon>Microbacteriaceae</taxon>
        <taxon>Microbacterium</taxon>
    </lineage>
</organism>
<comment type="subcellular location">
    <subcellularLocation>
        <location evidence="2">Peroxisome</location>
    </subcellularLocation>
</comment>
<keyword evidence="16" id="KW-1185">Reference proteome</keyword>
<dbReference type="GO" id="GO:0005504">
    <property type="term" value="F:fatty acid binding"/>
    <property type="evidence" value="ECO:0007669"/>
    <property type="project" value="TreeGrafter"/>
</dbReference>
<dbReference type="FunFam" id="2.40.110.10:FF:000005">
    <property type="entry name" value="Acyl-coenzyme A oxidase"/>
    <property type="match status" value="1"/>
</dbReference>
<dbReference type="FunFam" id="1.20.140.10:FF:000010">
    <property type="entry name" value="Acyl-coenzyme A oxidase"/>
    <property type="match status" value="1"/>
</dbReference>
<dbReference type="SUPFAM" id="SSF47203">
    <property type="entry name" value="Acyl-CoA dehydrogenase C-terminal domain-like"/>
    <property type="match status" value="2"/>
</dbReference>
<dbReference type="FunFam" id="1.20.140.10:FF:000007">
    <property type="entry name" value="Acyl-coenzyme A oxidase"/>
    <property type="match status" value="1"/>
</dbReference>
<dbReference type="InterPro" id="IPR002655">
    <property type="entry name" value="Acyl-CoA_oxidase_C"/>
</dbReference>
<dbReference type="AlphaFoldDB" id="A0A371NYC3"/>
<evidence type="ECO:0000256" key="3">
    <source>
        <dbReference type="ARBA" id="ARBA00006288"/>
    </source>
</evidence>
<dbReference type="Proteomes" id="UP000262172">
    <property type="component" value="Unassembled WGS sequence"/>
</dbReference>
<dbReference type="RefSeq" id="WP_116240469.1">
    <property type="nucleotide sequence ID" value="NZ_QUAB01000010.1"/>
</dbReference>
<dbReference type="Gene3D" id="1.20.140.10">
    <property type="entry name" value="Butyryl-CoA Dehydrogenase, subunit A, domain 3"/>
    <property type="match status" value="2"/>
</dbReference>
<evidence type="ECO:0000256" key="10">
    <source>
        <dbReference type="ARBA" id="ARBA00023140"/>
    </source>
</evidence>
<gene>
    <name evidence="15" type="ORF">DY023_00940</name>
</gene>
<dbReference type="InterPro" id="IPR006091">
    <property type="entry name" value="Acyl-CoA_Oxase/DH_mid-dom"/>
</dbReference>
<name>A0A371NYC3_9MICO</name>
<dbReference type="Pfam" id="PF01756">
    <property type="entry name" value="ACOX"/>
    <property type="match status" value="1"/>
</dbReference>
<evidence type="ECO:0000256" key="4">
    <source>
        <dbReference type="ARBA" id="ARBA00012870"/>
    </source>
</evidence>
<dbReference type="InterPro" id="IPR012258">
    <property type="entry name" value="Acyl-CoA_oxidase"/>
</dbReference>
<dbReference type="InterPro" id="IPR009100">
    <property type="entry name" value="AcylCoA_DH/oxidase_NM_dom_sf"/>
</dbReference>
<evidence type="ECO:0000259" key="11">
    <source>
        <dbReference type="Pfam" id="PF01756"/>
    </source>
</evidence>
<evidence type="ECO:0000256" key="1">
    <source>
        <dbReference type="ARBA" id="ARBA00001974"/>
    </source>
</evidence>
<dbReference type="GO" id="GO:0071949">
    <property type="term" value="F:FAD binding"/>
    <property type="evidence" value="ECO:0007669"/>
    <property type="project" value="InterPro"/>
</dbReference>
<evidence type="ECO:0000256" key="7">
    <source>
        <dbReference type="ARBA" id="ARBA00022832"/>
    </source>
</evidence>
<feature type="domain" description="Acyl-CoA oxidase/dehydrogenase middle" evidence="12">
    <location>
        <begin position="142"/>
        <end position="251"/>
    </location>
</feature>
<feature type="domain" description="Acyl-CoA oxidase C-alpha1" evidence="14">
    <location>
        <begin position="287"/>
        <end position="445"/>
    </location>
</feature>
<keyword evidence="5" id="KW-0285">Flavoprotein</keyword>
<dbReference type="OrthoDB" id="1144545at2"/>
<dbReference type="InterPro" id="IPR037069">
    <property type="entry name" value="AcylCoA_DH/ox_N_sf"/>
</dbReference>
<evidence type="ECO:0000313" key="15">
    <source>
        <dbReference type="EMBL" id="REJ08563.1"/>
    </source>
</evidence>
<dbReference type="Pfam" id="PF22924">
    <property type="entry name" value="ACOX_C_alpha1"/>
    <property type="match status" value="1"/>
</dbReference>
<dbReference type="Gene3D" id="2.40.110.10">
    <property type="entry name" value="Butyryl-CoA Dehydrogenase, subunit A, domain 2"/>
    <property type="match status" value="1"/>
</dbReference>
<evidence type="ECO:0000259" key="12">
    <source>
        <dbReference type="Pfam" id="PF02770"/>
    </source>
</evidence>
<evidence type="ECO:0000259" key="14">
    <source>
        <dbReference type="Pfam" id="PF22924"/>
    </source>
</evidence>
<keyword evidence="7" id="KW-0276">Fatty acid metabolism</keyword>
<keyword evidence="6" id="KW-0274">FAD</keyword>
<dbReference type="SUPFAM" id="SSF56645">
    <property type="entry name" value="Acyl-CoA dehydrogenase NM domain-like"/>
    <property type="match status" value="1"/>
</dbReference>
<dbReference type="GO" id="GO:0003997">
    <property type="term" value="F:acyl-CoA oxidase activity"/>
    <property type="evidence" value="ECO:0007669"/>
    <property type="project" value="UniProtKB-EC"/>
</dbReference>
<dbReference type="PANTHER" id="PTHR10909">
    <property type="entry name" value="ELECTRON TRANSPORT OXIDOREDUCTASE"/>
    <property type="match status" value="1"/>
</dbReference>
<feature type="domain" description="Acyl-CoA oxidase C-terminal" evidence="11">
    <location>
        <begin position="505"/>
        <end position="643"/>
    </location>
</feature>
<evidence type="ECO:0000313" key="16">
    <source>
        <dbReference type="Proteomes" id="UP000262172"/>
    </source>
</evidence>
<comment type="cofactor">
    <cofactor evidence="1">
        <name>FAD</name>
        <dbReference type="ChEBI" id="CHEBI:57692"/>
    </cofactor>
</comment>
<evidence type="ECO:0000256" key="5">
    <source>
        <dbReference type="ARBA" id="ARBA00022630"/>
    </source>
</evidence>
<evidence type="ECO:0000256" key="9">
    <source>
        <dbReference type="ARBA" id="ARBA00023098"/>
    </source>
</evidence>
<feature type="domain" description="Acyl-CoA dehydrogenase/oxidase N-terminal" evidence="13">
    <location>
        <begin position="64"/>
        <end position="135"/>
    </location>
</feature>
<protein>
    <recommendedName>
        <fullName evidence="4">acyl-CoA oxidase</fullName>
        <ecNumber evidence="4">1.3.3.6</ecNumber>
    </recommendedName>
</protein>
<evidence type="ECO:0000256" key="6">
    <source>
        <dbReference type="ARBA" id="ARBA00022827"/>
    </source>
</evidence>
<sequence>MVDAAVRTSTPAPQIDVDRLNELLMGTWADTRRESRELIKDSAFWRDDSLGKDEHRERVLTQLHLLVENNAVHRAFPKEFGGAEDNGANIAGFEELVVADPSLQIKSGVQWGLFGSAVLQLGTAEHHRKWLPGIMDLSIPGAFAMTEIGHGSDVAAVGTTATYDPETEEFVINTPFRAATKEFLGNAALHGIAATVFAQLITNGVNHGVHCFYVPLRGEDGVDLPGIGREDDGLKGGLNGIDNGRLSFDHVRIPRTNLLNRYGDVAPDGTYTSAIDSPGRRFFTMLGTLVQGRVSLDGASSWASALGLHIAITYATQRRQFDGADGQEVVLLDYGKHQRRLLPRLATTYAQIFAHDEFLQKFDGVFSGRTDTPTDREDLETLAAALKPLSTWHALDTLQEAREACGGAGFMFENRLVGLRQDLDIYVTFEGDNNILLQLVGKRLLTDYAKQFKGKDAAALAKYAVGQTAGKVFHGAGLRALGQAVADLGSTARSVELGLREEQQHELLTERVQQMVADIAGRLRPAGKDKVLGEKLFNENQAELIEAARAHGELLQWEAFTDAVHKVEDAETRKVLTWLRDLFGLQLIEKHLAWHLINGRLSTQRAAAVSSYIDRLCARLRPYALDLVNAFGYEPEHVRAPIASGIEQQRQDEARAHYAALKASGQAPISEKELRKQQKRA</sequence>
<accession>A0A371NYC3</accession>
<dbReference type="EMBL" id="QUAB01000010">
    <property type="protein sequence ID" value="REJ08563.1"/>
    <property type="molecule type" value="Genomic_DNA"/>
</dbReference>